<name>A0A222P4P1_9GAMM</name>
<dbReference type="OrthoDB" id="5639867at2"/>
<evidence type="ECO:0000313" key="1">
    <source>
        <dbReference type="EMBL" id="ASQ46792.1"/>
    </source>
</evidence>
<keyword evidence="2" id="KW-1185">Reference proteome</keyword>
<protein>
    <submittedName>
        <fullName evidence="1">Uncharacterized protein</fullName>
    </submittedName>
</protein>
<organism evidence="1 2">
    <name type="scientific">Legionella clemsonensis</name>
    <dbReference type="NCBI Taxonomy" id="1867846"/>
    <lineage>
        <taxon>Bacteria</taxon>
        <taxon>Pseudomonadati</taxon>
        <taxon>Pseudomonadota</taxon>
        <taxon>Gammaproteobacteria</taxon>
        <taxon>Legionellales</taxon>
        <taxon>Legionellaceae</taxon>
        <taxon>Legionella</taxon>
    </lineage>
</organism>
<dbReference type="Proteomes" id="UP000201728">
    <property type="component" value="Chromosome"/>
</dbReference>
<sequence length="299" mass="34866">MLIKAAQLVLKKNVQFQYSKVTQDVQVDISPAFLFSEDEEKQYWVSGDKRENLEHDLQKLDKRMVYFLRTGSNGGPGHWQILYFNRTKGWIIYSSEVNNFQLTQGAILTQQGLGLLSPFATWGYAQGQYCFLIVQASPKNIINTANYLYDYRMLGEAEADKNLWDAKDNFYREIRVDEDIKEPLQLNTNKDLTTEASDMNANTVKLTTIITALKENIAHQRNGRKTVRNSDWKRELLTTLQNRLKNNPDSDVGQCIHEVRKICKMKRNFFHFWSEPHSVSEFERLLEQELPELSQNPVF</sequence>
<evidence type="ECO:0000313" key="2">
    <source>
        <dbReference type="Proteomes" id="UP000201728"/>
    </source>
</evidence>
<accession>A0A222P4P1</accession>
<reference evidence="2" key="1">
    <citation type="submission" date="2016-07" db="EMBL/GenBank/DDBJ databases">
        <authorList>
            <person name="Florea S."/>
            <person name="Webb J.S."/>
            <person name="Jaromczyk J."/>
            <person name="Schardl C.L."/>
        </authorList>
    </citation>
    <scope>NUCLEOTIDE SEQUENCE [LARGE SCALE GENOMIC DNA]</scope>
    <source>
        <strain evidence="2">CDC-D5610</strain>
    </source>
</reference>
<proteinExistence type="predicted"/>
<dbReference type="AlphaFoldDB" id="A0A222P4P1"/>
<dbReference type="EMBL" id="CP016397">
    <property type="protein sequence ID" value="ASQ46792.1"/>
    <property type="molecule type" value="Genomic_DNA"/>
</dbReference>
<gene>
    <name evidence="1" type="ORF">clem_11230</name>
</gene>
<dbReference type="KEGG" id="lcd:clem_11230"/>